<dbReference type="Gene3D" id="3.40.50.300">
    <property type="entry name" value="P-loop containing nucleotide triphosphate hydrolases"/>
    <property type="match status" value="1"/>
</dbReference>
<name>A0ABS4TVR8_9PSEU</name>
<organism evidence="7 8">
    <name type="scientific">Kibdelosporangium banguiense</name>
    <dbReference type="NCBI Taxonomy" id="1365924"/>
    <lineage>
        <taxon>Bacteria</taxon>
        <taxon>Bacillati</taxon>
        <taxon>Actinomycetota</taxon>
        <taxon>Actinomycetes</taxon>
        <taxon>Pseudonocardiales</taxon>
        <taxon>Pseudonocardiaceae</taxon>
        <taxon>Kibdelosporangium</taxon>
    </lineage>
</organism>
<dbReference type="Proteomes" id="UP001519332">
    <property type="component" value="Unassembled WGS sequence"/>
</dbReference>
<reference evidence="7 8" key="1">
    <citation type="submission" date="2021-03" db="EMBL/GenBank/DDBJ databases">
        <title>Sequencing the genomes of 1000 actinobacteria strains.</title>
        <authorList>
            <person name="Klenk H.-P."/>
        </authorList>
    </citation>
    <scope>NUCLEOTIDE SEQUENCE [LARGE SCALE GENOMIC DNA]</scope>
    <source>
        <strain evidence="7 8">DSM 46670</strain>
    </source>
</reference>
<dbReference type="PANTHER" id="PTHR35807:SF1">
    <property type="entry name" value="TRANSCRIPTIONAL REGULATOR REDD"/>
    <property type="match status" value="1"/>
</dbReference>
<dbReference type="CDD" id="cd15831">
    <property type="entry name" value="BTAD"/>
    <property type="match status" value="1"/>
</dbReference>
<comment type="caution">
    <text evidence="7">The sequence shown here is derived from an EMBL/GenBank/DDBJ whole genome shotgun (WGS) entry which is preliminary data.</text>
</comment>
<dbReference type="InterPro" id="IPR016032">
    <property type="entry name" value="Sig_transdc_resp-reg_C-effctor"/>
</dbReference>
<dbReference type="InterPro" id="IPR001867">
    <property type="entry name" value="OmpR/PhoB-type_DNA-bd"/>
</dbReference>
<dbReference type="GO" id="GO:0003677">
    <property type="term" value="F:DNA binding"/>
    <property type="evidence" value="ECO:0007669"/>
    <property type="project" value="UniProtKB-KW"/>
</dbReference>
<dbReference type="Gene3D" id="1.10.10.10">
    <property type="entry name" value="Winged helix-like DNA-binding domain superfamily/Winged helix DNA-binding domain"/>
    <property type="match status" value="1"/>
</dbReference>
<dbReference type="InterPro" id="IPR011990">
    <property type="entry name" value="TPR-like_helical_dom_sf"/>
</dbReference>
<evidence type="ECO:0000256" key="4">
    <source>
        <dbReference type="ARBA" id="ARBA00023163"/>
    </source>
</evidence>
<dbReference type="InterPro" id="IPR027417">
    <property type="entry name" value="P-loop_NTPase"/>
</dbReference>
<keyword evidence="4" id="KW-0804">Transcription</keyword>
<evidence type="ECO:0000256" key="2">
    <source>
        <dbReference type="ARBA" id="ARBA00023015"/>
    </source>
</evidence>
<comment type="similarity">
    <text evidence="1">Belongs to the AfsR/DnrI/RedD regulatory family.</text>
</comment>
<keyword evidence="2" id="KW-0805">Transcription regulation</keyword>
<dbReference type="InterPro" id="IPR036388">
    <property type="entry name" value="WH-like_DNA-bd_sf"/>
</dbReference>
<dbReference type="SMART" id="SM01043">
    <property type="entry name" value="BTAD"/>
    <property type="match status" value="1"/>
</dbReference>
<dbReference type="InterPro" id="IPR058852">
    <property type="entry name" value="HTH_77"/>
</dbReference>
<evidence type="ECO:0000313" key="8">
    <source>
        <dbReference type="Proteomes" id="UP001519332"/>
    </source>
</evidence>
<evidence type="ECO:0000256" key="5">
    <source>
        <dbReference type="PROSITE-ProRule" id="PRU01091"/>
    </source>
</evidence>
<dbReference type="InterPro" id="IPR051677">
    <property type="entry name" value="AfsR-DnrI-RedD_regulator"/>
</dbReference>
<dbReference type="Pfam" id="PF00931">
    <property type="entry name" value="NB-ARC"/>
    <property type="match status" value="1"/>
</dbReference>
<dbReference type="PROSITE" id="PS51755">
    <property type="entry name" value="OMPR_PHOB"/>
    <property type="match status" value="1"/>
</dbReference>
<dbReference type="PANTHER" id="PTHR35807">
    <property type="entry name" value="TRANSCRIPTIONAL REGULATOR REDD-RELATED"/>
    <property type="match status" value="1"/>
</dbReference>
<dbReference type="PRINTS" id="PR00364">
    <property type="entry name" value="DISEASERSIST"/>
</dbReference>
<dbReference type="InterPro" id="IPR002182">
    <property type="entry name" value="NB-ARC"/>
</dbReference>
<keyword evidence="3 5" id="KW-0238">DNA-binding</keyword>
<keyword evidence="8" id="KW-1185">Reference proteome</keyword>
<accession>A0ABS4TVR8</accession>
<dbReference type="Pfam" id="PF03704">
    <property type="entry name" value="BTAD"/>
    <property type="match status" value="1"/>
</dbReference>
<evidence type="ECO:0000256" key="1">
    <source>
        <dbReference type="ARBA" id="ARBA00005820"/>
    </source>
</evidence>
<dbReference type="SUPFAM" id="SSF48452">
    <property type="entry name" value="TPR-like"/>
    <property type="match status" value="1"/>
</dbReference>
<dbReference type="Gene3D" id="1.25.40.10">
    <property type="entry name" value="Tetratricopeptide repeat domain"/>
    <property type="match status" value="1"/>
</dbReference>
<proteinExistence type="inferred from homology"/>
<evidence type="ECO:0000256" key="3">
    <source>
        <dbReference type="ARBA" id="ARBA00023125"/>
    </source>
</evidence>
<feature type="DNA-binding region" description="OmpR/PhoB-type" evidence="5">
    <location>
        <begin position="1"/>
        <end position="63"/>
    </location>
</feature>
<dbReference type="EMBL" id="JAGINW010000001">
    <property type="protein sequence ID" value="MBP2328516.1"/>
    <property type="molecule type" value="Genomic_DNA"/>
</dbReference>
<dbReference type="InterPro" id="IPR005158">
    <property type="entry name" value="BTAD"/>
</dbReference>
<dbReference type="SUPFAM" id="SSF46894">
    <property type="entry name" value="C-terminal effector domain of the bipartite response regulators"/>
    <property type="match status" value="1"/>
</dbReference>
<dbReference type="Pfam" id="PF25872">
    <property type="entry name" value="HTH_77"/>
    <property type="match status" value="1"/>
</dbReference>
<gene>
    <name evidence="7" type="ORF">JOF56_008901</name>
</gene>
<evidence type="ECO:0000259" key="6">
    <source>
        <dbReference type="PROSITE" id="PS51755"/>
    </source>
</evidence>
<protein>
    <submittedName>
        <fullName evidence="7">DNA-binding SARP family transcriptional activator</fullName>
    </submittedName>
</protein>
<evidence type="ECO:0000313" key="7">
    <source>
        <dbReference type="EMBL" id="MBP2328516.1"/>
    </source>
</evidence>
<dbReference type="SUPFAM" id="SSF52540">
    <property type="entry name" value="P-loop containing nucleoside triphosphate hydrolases"/>
    <property type="match status" value="1"/>
</dbReference>
<feature type="domain" description="OmpR/PhoB-type" evidence="6">
    <location>
        <begin position="1"/>
        <end position="63"/>
    </location>
</feature>
<sequence>MLLVEPNRVVAVERLVDAVWDTTPPSTAKEQIRICVSSIRRKLVAGGVPNPIVTRPPGYFIKCTKQDLDLLAFESFVADGRADAVRHRYAEAAEAFSRALALWRGNPLAGVNSRLIESIGVGFDERRLAVTEEYVAAQLRLDDGQDPARQHELISELGELVATNPFREQLRAQLMIALHRAGRRAEALETYRSGRQLFVEKLGLEPGRELVRIEQAILRGDNETVLGPDPNLAPAPATTGVPRLLPADAGDFVGRTDLVRRTRDALSGQHTGSRAIRLVAVHGRPWLGKTSLVVHTAHLMADEFPDGQLFVQLGGSKQALGPGEVLRRFLGALGVPVPVIPDSLEERAEMYRNLIGDRRMLVVLDDAANEKQVLPLLPGNIGCAVVVTSRVKLTNLPGATFISVGPMRRPDSIALLTHVLGPDTALPQSADLSRLAELCVDEPLALRLAAARLAARPHWPVGRLVERMRNDHRRLDELSHGGLDLVTVIRQTYDRLDEGAQLLLRRASLLGPAGFAGWVCAPMLDTTEDDADDALAELVNAGLLDVAREPNGQVRFHLRGLLRIFVRTQLAGEDLRAERVAVLRRIFDIESLRPSTVAHTN</sequence>